<keyword evidence="2 8" id="KW-0813">Transport</keyword>
<evidence type="ECO:0000256" key="10">
    <source>
        <dbReference type="SAM" id="Phobius"/>
    </source>
</evidence>
<evidence type="ECO:0000256" key="7">
    <source>
        <dbReference type="ARBA" id="ARBA00023303"/>
    </source>
</evidence>
<dbReference type="OMA" id="MAYFISA"/>
<evidence type="ECO:0000256" key="2">
    <source>
        <dbReference type="ARBA" id="ARBA00022448"/>
    </source>
</evidence>
<dbReference type="GO" id="GO:0005886">
    <property type="term" value="C:plasma membrane"/>
    <property type="evidence" value="ECO:0007669"/>
    <property type="project" value="TreeGrafter"/>
</dbReference>
<dbReference type="STRING" id="698492.A0A0E9NN33"/>
<accession>A0A0E9NN33</accession>
<feature type="transmembrane region" description="Helical" evidence="10">
    <location>
        <begin position="459"/>
        <end position="484"/>
    </location>
</feature>
<dbReference type="SUPFAM" id="SSF81324">
    <property type="entry name" value="Voltage-gated potassium channels"/>
    <property type="match status" value="2"/>
</dbReference>
<feature type="domain" description="Potassium channel" evidence="11">
    <location>
        <begin position="260"/>
        <end position="331"/>
    </location>
</feature>
<feature type="transmembrane region" description="Helical" evidence="10">
    <location>
        <begin position="253"/>
        <end position="271"/>
    </location>
</feature>
<protein>
    <recommendedName>
        <fullName evidence="11">Potassium channel domain-containing protein</fullName>
    </recommendedName>
</protein>
<reference evidence="12 13" key="2">
    <citation type="journal article" date="2014" name="J. Gen. Appl. Microbiol.">
        <title>The early diverging ascomycetous budding yeast Saitoella complicata has three histone deacetylases belonging to the Clr6, Hos2, and Rpd3 lineages.</title>
        <authorList>
            <person name="Nishida H."/>
            <person name="Matsumoto T."/>
            <person name="Kondo S."/>
            <person name="Hamamoto M."/>
            <person name="Yoshikawa H."/>
        </authorList>
    </citation>
    <scope>NUCLEOTIDE SEQUENCE [LARGE SCALE GENOMIC DNA]</scope>
    <source>
        <strain evidence="12 13">NRRL Y-17804</strain>
    </source>
</reference>
<dbReference type="InterPro" id="IPR013099">
    <property type="entry name" value="K_chnl_dom"/>
</dbReference>
<evidence type="ECO:0000256" key="8">
    <source>
        <dbReference type="RuleBase" id="RU003857"/>
    </source>
</evidence>
<feature type="transmembrane region" description="Helical" evidence="10">
    <location>
        <begin position="132"/>
        <end position="156"/>
    </location>
</feature>
<dbReference type="GO" id="GO:0015271">
    <property type="term" value="F:outward rectifier potassium channel activity"/>
    <property type="evidence" value="ECO:0007669"/>
    <property type="project" value="TreeGrafter"/>
</dbReference>
<gene>
    <name evidence="12" type="ORF">G7K_5352-t1</name>
</gene>
<feature type="region of interest" description="Disordered" evidence="9">
    <location>
        <begin position="39"/>
        <end position="58"/>
    </location>
</feature>
<evidence type="ECO:0000256" key="3">
    <source>
        <dbReference type="ARBA" id="ARBA00022692"/>
    </source>
</evidence>
<dbReference type="PANTHER" id="PTHR11003">
    <property type="entry name" value="POTASSIUM CHANNEL, SUBFAMILY K"/>
    <property type="match status" value="1"/>
</dbReference>
<keyword evidence="4 10" id="KW-1133">Transmembrane helix</keyword>
<name>A0A0E9NN33_SAICN</name>
<reference evidence="12 13" key="1">
    <citation type="journal article" date="2011" name="J. Gen. Appl. Microbiol.">
        <title>Draft genome sequencing of the enigmatic yeast Saitoella complicata.</title>
        <authorList>
            <person name="Nishida H."/>
            <person name="Hamamoto M."/>
            <person name="Sugiyama J."/>
        </authorList>
    </citation>
    <scope>NUCLEOTIDE SEQUENCE [LARGE SCALE GENOMIC DNA]</scope>
    <source>
        <strain evidence="12 13">NRRL Y-17804</strain>
    </source>
</reference>
<proteinExistence type="inferred from homology"/>
<dbReference type="InterPro" id="IPR003280">
    <property type="entry name" value="2pore_dom_K_chnl"/>
</dbReference>
<evidence type="ECO:0000256" key="1">
    <source>
        <dbReference type="ARBA" id="ARBA00004141"/>
    </source>
</evidence>
<comment type="caution">
    <text evidence="12">The sequence shown here is derived from an EMBL/GenBank/DDBJ whole genome shotgun (WGS) entry which is preliminary data.</text>
</comment>
<feature type="transmembrane region" description="Helical" evidence="10">
    <location>
        <begin position="168"/>
        <end position="190"/>
    </location>
</feature>
<feature type="compositionally biased region" description="Acidic residues" evidence="9">
    <location>
        <begin position="656"/>
        <end position="685"/>
    </location>
</feature>
<evidence type="ECO:0000256" key="4">
    <source>
        <dbReference type="ARBA" id="ARBA00022989"/>
    </source>
</evidence>
<evidence type="ECO:0000259" key="11">
    <source>
        <dbReference type="Pfam" id="PF07885"/>
    </source>
</evidence>
<dbReference type="GO" id="GO:0030322">
    <property type="term" value="P:stabilization of membrane potential"/>
    <property type="evidence" value="ECO:0007669"/>
    <property type="project" value="TreeGrafter"/>
</dbReference>
<dbReference type="GO" id="GO:0022841">
    <property type="term" value="F:potassium ion leak channel activity"/>
    <property type="evidence" value="ECO:0007669"/>
    <property type="project" value="TreeGrafter"/>
</dbReference>
<feature type="region of interest" description="Disordered" evidence="9">
    <location>
        <begin position="1"/>
        <end position="21"/>
    </location>
</feature>
<dbReference type="PRINTS" id="PR01333">
    <property type="entry name" value="2POREKCHANEL"/>
</dbReference>
<evidence type="ECO:0000256" key="6">
    <source>
        <dbReference type="ARBA" id="ARBA00023136"/>
    </source>
</evidence>
<comment type="subcellular location">
    <subcellularLocation>
        <location evidence="1">Membrane</location>
        <topology evidence="1">Multi-pass membrane protein</topology>
    </subcellularLocation>
</comment>
<keyword evidence="5 8" id="KW-0406">Ion transport</keyword>
<keyword evidence="7 8" id="KW-0407">Ion channel</keyword>
<feature type="region of interest" description="Disordered" evidence="9">
    <location>
        <begin position="629"/>
        <end position="685"/>
    </location>
</feature>
<evidence type="ECO:0000256" key="5">
    <source>
        <dbReference type="ARBA" id="ARBA00023065"/>
    </source>
</evidence>
<dbReference type="Gene3D" id="1.10.287.70">
    <property type="match status" value="2"/>
</dbReference>
<dbReference type="AlphaFoldDB" id="A0A0E9NN33"/>
<feature type="transmembrane region" description="Helical" evidence="10">
    <location>
        <begin position="307"/>
        <end position="331"/>
    </location>
</feature>
<dbReference type="EMBL" id="BACD03000043">
    <property type="protein sequence ID" value="GAO51244.1"/>
    <property type="molecule type" value="Genomic_DNA"/>
</dbReference>
<feature type="transmembrane region" description="Helical" evidence="10">
    <location>
        <begin position="202"/>
        <end position="226"/>
    </location>
</feature>
<feature type="domain" description="Potassium channel" evidence="11">
    <location>
        <begin position="411"/>
        <end position="482"/>
    </location>
</feature>
<evidence type="ECO:0000256" key="9">
    <source>
        <dbReference type="SAM" id="MobiDB-lite"/>
    </source>
</evidence>
<evidence type="ECO:0000313" key="13">
    <source>
        <dbReference type="Proteomes" id="UP000033140"/>
    </source>
</evidence>
<keyword evidence="13" id="KW-1185">Reference proteome</keyword>
<dbReference type="PANTHER" id="PTHR11003:SF291">
    <property type="entry name" value="IP11374P"/>
    <property type="match status" value="1"/>
</dbReference>
<dbReference type="Pfam" id="PF07885">
    <property type="entry name" value="Ion_trans_2"/>
    <property type="match status" value="2"/>
</dbReference>
<dbReference type="Proteomes" id="UP000033140">
    <property type="component" value="Unassembled WGS sequence"/>
</dbReference>
<keyword evidence="6 10" id="KW-0472">Membrane</keyword>
<reference evidence="12 13" key="3">
    <citation type="journal article" date="2015" name="Genome Announc.">
        <title>Draft Genome Sequence of the Archiascomycetous Yeast Saitoella complicata.</title>
        <authorList>
            <person name="Yamauchi K."/>
            <person name="Kondo S."/>
            <person name="Hamamoto M."/>
            <person name="Takahashi Y."/>
            <person name="Ogura Y."/>
            <person name="Hayashi T."/>
            <person name="Nishida H."/>
        </authorList>
    </citation>
    <scope>NUCLEOTIDE SEQUENCE [LARGE SCALE GENOMIC DNA]</scope>
    <source>
        <strain evidence="12 13">NRRL Y-17804</strain>
    </source>
</reference>
<feature type="transmembrane region" description="Helical" evidence="10">
    <location>
        <begin position="91"/>
        <end position="112"/>
    </location>
</feature>
<organism evidence="12 13">
    <name type="scientific">Saitoella complicata (strain BCRC 22490 / CBS 7301 / JCM 7358 / NBRC 10748 / NRRL Y-17804)</name>
    <dbReference type="NCBI Taxonomy" id="698492"/>
    <lineage>
        <taxon>Eukaryota</taxon>
        <taxon>Fungi</taxon>
        <taxon>Dikarya</taxon>
        <taxon>Ascomycota</taxon>
        <taxon>Taphrinomycotina</taxon>
        <taxon>Taphrinomycotina incertae sedis</taxon>
        <taxon>Saitoella</taxon>
    </lineage>
</organism>
<evidence type="ECO:0000313" key="12">
    <source>
        <dbReference type="EMBL" id="GAO51244.1"/>
    </source>
</evidence>
<sequence length="685" mass="78342">MTDVTSSIPVQKATAGEFDPTIRREQHIDHHNEMLRAKAKERKLSSDPSTANSEQEHKAKRVALHAALQRKVEVIKDDTGFRSTLESLGQLAPVVGMLLGPMSILLAIPSLTQRWRARLINGDEVFQPDPGINIVLSSISLFFDVMGNACLLVRFIRGRVSTKIWGMMIKVCLICWSSKIIINIINYIIFSVRHPEVPGEIIYLQGYWVGICSCIVSFITVIFLILNQIFYWKTREEDSEDDRARMGIRAQMFMIQVTTFFIWMGFTALIFSKLEHWELTQGIYFMVVSVTTVGFGDVTPETTAGRIILFPLVLLGIALEGLIISSVNSIVQTRIRRRQAMNHARFRLARQEKREELKEEDAMSRVDSTFGFAHYKAEKTLRDELDELRHAEWKSRRMSNVWAFAGALPVFLLFWFVGAAIFQAVESSWTYWDSLYFCYVFFLTIGYGDFTPSSNAGRVVFIMYALLAVPIITTIVGLISTQFITITDVRLQKKRLAFTHHKTVSLRNLVAKEHEELKEITEDLSDLITRVMTNVEIMDSNFRALLMTKLTGEASRLMKAEQMRRKDFEGGLSVPSELTFTDEEDLAKVNTYRRAFGALIADMEFMHRMIQQKEDHMSELEAGEDVDEATMKETEEHMEEGRDVPENHGVRRKSDEEEVLGDDESDIEDEVDNEVDEEGGDKDDI</sequence>
<keyword evidence="3 8" id="KW-0812">Transmembrane</keyword>
<comment type="similarity">
    <text evidence="8">Belongs to the two pore domain potassium channel (TC 1.A.1.8) family.</text>
</comment>
<feature type="transmembrane region" description="Helical" evidence="10">
    <location>
        <begin position="401"/>
        <end position="423"/>
    </location>
</feature>
<feature type="transmembrane region" description="Helical" evidence="10">
    <location>
        <begin position="429"/>
        <end position="447"/>
    </location>
</feature>
<feature type="compositionally biased region" description="Basic and acidic residues" evidence="9">
    <location>
        <begin position="629"/>
        <end position="655"/>
    </location>
</feature>